<dbReference type="PANTHER" id="PTHR11566">
    <property type="entry name" value="DYNAMIN"/>
    <property type="match status" value="1"/>
</dbReference>
<dbReference type="GO" id="GO:0003924">
    <property type="term" value="F:GTPase activity"/>
    <property type="evidence" value="ECO:0007669"/>
    <property type="project" value="InterPro"/>
</dbReference>
<dbReference type="InterPro" id="IPR045063">
    <property type="entry name" value="Dynamin_N"/>
</dbReference>
<evidence type="ECO:0000259" key="7">
    <source>
        <dbReference type="PROSITE" id="PS51718"/>
    </source>
</evidence>
<sequence length="668" mass="75858">GGTSRPEVITAADPLHMPWTMLDDEDNQEDIVPSAAAQSQSQTNIKTRTPVMDAVLYNHYEEKVRPCIDLIDSLRALGVDQDLSLPAIAVIGDQSSGKSSVLEALSGVALPRGSGIVTRCPLELKLKKAKTAKNWKGRISYKNYLKELSDPSEVEKEIVKAQNTMAGKDLGISSELISLEVESNILPDLTLIDLPGIARVAVGNQPQDIGEQIKQLISSYINEDKTINLVVIPCNVDIATTEALKMAQEADPSGGRTLGILTKPDLVDKGTEESILKIMRNEVVALNKGYMVVKCRGQQDINEQLTLAEALQREKAFFKQNEFFRTLLEEKMATVQCVAARLTTELVSQIRKTLPTIEREVRCKIAETSRELEMLGTGVPDDEEDRIPFLIDKIRAYTEDLFSLTIGEYSKEYDDDMKLYTMVRKSFGKWHDLLDADQTEFKDIMSDKVSEYTEKSRGRELPGFTNYRIFESLAKNQIVKLESPSLCMLKEIADQVQSVFNDLALQHFPGLPNLMKSIKSTIDEIRQAQEMEAEEMLKTLFKMEKMVYSQDIIYCNKLNQIQAEYEVPEEQSQRLISMNTDITAMSIHLETYYLIASNRLADLVPMVLRFYLLQEYASKLQRNMLQLLQGKERMDELLEEEEDVFEKRKFLNCRLKRLRKARQILTMC</sequence>
<keyword evidence="2" id="KW-0963">Cytoplasm</keyword>
<dbReference type="SMART" id="SM00302">
    <property type="entry name" value="GED"/>
    <property type="match status" value="1"/>
</dbReference>
<dbReference type="FunFam" id="1.20.120.1240:FF:000007">
    <property type="entry name" value="Interferon-induced GTP-binding protein Mx1"/>
    <property type="match status" value="1"/>
</dbReference>
<dbReference type="AlphaFoldDB" id="A0A401PUL6"/>
<dbReference type="GO" id="GO:0005874">
    <property type="term" value="C:microtubule"/>
    <property type="evidence" value="ECO:0007669"/>
    <property type="project" value="TreeGrafter"/>
</dbReference>
<keyword evidence="4 5" id="KW-0342">GTP-binding</keyword>
<dbReference type="GO" id="GO:0005634">
    <property type="term" value="C:nucleus"/>
    <property type="evidence" value="ECO:0007669"/>
    <property type="project" value="TreeGrafter"/>
</dbReference>
<evidence type="ECO:0000313" key="8">
    <source>
        <dbReference type="EMBL" id="GCB76763.1"/>
    </source>
</evidence>
<dbReference type="GO" id="GO:0098793">
    <property type="term" value="C:presynapse"/>
    <property type="evidence" value="ECO:0007669"/>
    <property type="project" value="GOC"/>
</dbReference>
<reference evidence="8 9" key="1">
    <citation type="journal article" date="2018" name="Nat. Ecol. Evol.">
        <title>Shark genomes provide insights into elasmobranch evolution and the origin of vertebrates.</title>
        <authorList>
            <person name="Hara Y"/>
            <person name="Yamaguchi K"/>
            <person name="Onimaru K"/>
            <person name="Kadota M"/>
            <person name="Koyanagi M"/>
            <person name="Keeley SD"/>
            <person name="Tatsumi K"/>
            <person name="Tanaka K"/>
            <person name="Motone F"/>
            <person name="Kageyama Y"/>
            <person name="Nozu R"/>
            <person name="Adachi N"/>
            <person name="Nishimura O"/>
            <person name="Nakagawa R"/>
            <person name="Tanegashima C"/>
            <person name="Kiyatake I"/>
            <person name="Matsumoto R"/>
            <person name="Murakumo K"/>
            <person name="Nishida K"/>
            <person name="Terakita A"/>
            <person name="Kuratani S"/>
            <person name="Sato K"/>
            <person name="Hyodo S Kuraku.S."/>
        </authorList>
    </citation>
    <scope>NUCLEOTIDE SEQUENCE [LARGE SCALE GENOMIC DNA]</scope>
</reference>
<dbReference type="Gene3D" id="3.40.50.300">
    <property type="entry name" value="P-loop containing nucleotide triphosphate hydrolases"/>
    <property type="match status" value="1"/>
</dbReference>
<evidence type="ECO:0000259" key="6">
    <source>
        <dbReference type="PROSITE" id="PS51388"/>
    </source>
</evidence>
<dbReference type="PRINTS" id="PR00195">
    <property type="entry name" value="DYNAMIN"/>
</dbReference>
<dbReference type="GO" id="GO:0016185">
    <property type="term" value="P:synaptic vesicle budding from presynaptic endocytic zone membrane"/>
    <property type="evidence" value="ECO:0007669"/>
    <property type="project" value="TreeGrafter"/>
</dbReference>
<dbReference type="SUPFAM" id="SSF52540">
    <property type="entry name" value="P-loop containing nucleoside triphosphate hydrolases"/>
    <property type="match status" value="1"/>
</dbReference>
<dbReference type="GO" id="GO:0005525">
    <property type="term" value="F:GTP binding"/>
    <property type="evidence" value="ECO:0007669"/>
    <property type="project" value="UniProtKB-KW"/>
</dbReference>
<dbReference type="InterPro" id="IPR022812">
    <property type="entry name" value="Dynamin"/>
</dbReference>
<evidence type="ECO:0000256" key="2">
    <source>
        <dbReference type="ARBA" id="ARBA00022490"/>
    </source>
</evidence>
<dbReference type="InterPro" id="IPR030381">
    <property type="entry name" value="G_DYNAMIN_dom"/>
</dbReference>
<dbReference type="PROSITE" id="PS51718">
    <property type="entry name" value="G_DYNAMIN_2"/>
    <property type="match status" value="1"/>
</dbReference>
<comment type="similarity">
    <text evidence="5">Belongs to the TRAFAC class dynamin-like GTPase superfamily. Dynamin/Fzo/YdjA family.</text>
</comment>
<dbReference type="InterPro" id="IPR020850">
    <property type="entry name" value="GED_dom"/>
</dbReference>
<dbReference type="GO" id="GO:0005737">
    <property type="term" value="C:cytoplasm"/>
    <property type="evidence" value="ECO:0007669"/>
    <property type="project" value="UniProtKB-SubCell"/>
</dbReference>
<evidence type="ECO:0000256" key="3">
    <source>
        <dbReference type="ARBA" id="ARBA00022741"/>
    </source>
</evidence>
<organism evidence="8 9">
    <name type="scientific">Scyliorhinus torazame</name>
    <name type="common">Cloudy catshark</name>
    <name type="synonym">Catulus torazame</name>
    <dbReference type="NCBI Taxonomy" id="75743"/>
    <lineage>
        <taxon>Eukaryota</taxon>
        <taxon>Metazoa</taxon>
        <taxon>Chordata</taxon>
        <taxon>Craniata</taxon>
        <taxon>Vertebrata</taxon>
        <taxon>Chondrichthyes</taxon>
        <taxon>Elasmobranchii</taxon>
        <taxon>Galeomorphii</taxon>
        <taxon>Galeoidea</taxon>
        <taxon>Carcharhiniformes</taxon>
        <taxon>Scyliorhinidae</taxon>
        <taxon>Scyliorhinus</taxon>
    </lineage>
</organism>
<feature type="non-terminal residue" evidence="8">
    <location>
        <position position="1"/>
    </location>
</feature>
<dbReference type="Proteomes" id="UP000288216">
    <property type="component" value="Unassembled WGS sequence"/>
</dbReference>
<dbReference type="GO" id="GO:0031623">
    <property type="term" value="P:receptor internalization"/>
    <property type="evidence" value="ECO:0007669"/>
    <property type="project" value="TreeGrafter"/>
</dbReference>
<comment type="caution">
    <text evidence="8">The sequence shown here is derived from an EMBL/GenBank/DDBJ whole genome shotgun (WGS) entry which is preliminary data.</text>
</comment>
<dbReference type="InterPro" id="IPR003130">
    <property type="entry name" value="GED"/>
</dbReference>
<dbReference type="PROSITE" id="PS00410">
    <property type="entry name" value="G_DYNAMIN_1"/>
    <property type="match status" value="1"/>
</dbReference>
<dbReference type="CDD" id="cd08771">
    <property type="entry name" value="DLP_1"/>
    <property type="match status" value="1"/>
</dbReference>
<dbReference type="EMBL" id="BFAA01015350">
    <property type="protein sequence ID" value="GCB76763.1"/>
    <property type="molecule type" value="Genomic_DNA"/>
</dbReference>
<dbReference type="SMART" id="SM00053">
    <property type="entry name" value="DYNc"/>
    <property type="match status" value="1"/>
</dbReference>
<keyword evidence="3 5" id="KW-0547">Nucleotide-binding</keyword>
<evidence type="ECO:0000256" key="4">
    <source>
        <dbReference type="ARBA" id="ARBA00023134"/>
    </source>
</evidence>
<dbReference type="InterPro" id="IPR027417">
    <property type="entry name" value="P-loop_NTPase"/>
</dbReference>
<evidence type="ECO:0000256" key="5">
    <source>
        <dbReference type="RuleBase" id="RU003932"/>
    </source>
</evidence>
<dbReference type="OMA" id="VIANQFK"/>
<proteinExistence type="inferred from homology"/>
<dbReference type="FunFam" id="3.40.50.300:FF:000621">
    <property type="entry name" value="Interferon-induced GTP-binding protein Mx1"/>
    <property type="match status" value="1"/>
</dbReference>
<dbReference type="OrthoDB" id="5061070at2759"/>
<dbReference type="GO" id="GO:0005886">
    <property type="term" value="C:plasma membrane"/>
    <property type="evidence" value="ECO:0007669"/>
    <property type="project" value="TreeGrafter"/>
</dbReference>
<dbReference type="STRING" id="75743.A0A401PUL6"/>
<dbReference type="Pfam" id="PF02212">
    <property type="entry name" value="GED"/>
    <property type="match status" value="1"/>
</dbReference>
<evidence type="ECO:0000313" key="9">
    <source>
        <dbReference type="Proteomes" id="UP000288216"/>
    </source>
</evidence>
<comment type="subcellular location">
    <subcellularLocation>
        <location evidence="1">Cytoplasm</location>
    </subcellularLocation>
</comment>
<dbReference type="Gene3D" id="1.20.120.1240">
    <property type="entry name" value="Dynamin, middle domain"/>
    <property type="match status" value="1"/>
</dbReference>
<dbReference type="PROSITE" id="PS51388">
    <property type="entry name" value="GED"/>
    <property type="match status" value="1"/>
</dbReference>
<name>A0A401PUL6_SCYTO</name>
<dbReference type="GO" id="GO:0008017">
    <property type="term" value="F:microtubule binding"/>
    <property type="evidence" value="ECO:0007669"/>
    <property type="project" value="TreeGrafter"/>
</dbReference>
<dbReference type="InterPro" id="IPR019762">
    <property type="entry name" value="Dynamin_GTPase_CS"/>
</dbReference>
<evidence type="ECO:0000256" key="1">
    <source>
        <dbReference type="ARBA" id="ARBA00004496"/>
    </source>
</evidence>
<gene>
    <name evidence="8" type="ORF">scyTo_0019928</name>
</gene>
<keyword evidence="9" id="KW-1185">Reference proteome</keyword>
<feature type="domain" description="Dynamin-type G" evidence="7">
    <location>
        <begin position="82"/>
        <end position="355"/>
    </location>
</feature>
<dbReference type="Pfam" id="PF01031">
    <property type="entry name" value="Dynamin_M"/>
    <property type="match status" value="1"/>
</dbReference>
<dbReference type="InterPro" id="IPR000375">
    <property type="entry name" value="Dynamin_stalk"/>
</dbReference>
<dbReference type="InterPro" id="IPR001401">
    <property type="entry name" value="Dynamin_GTPase"/>
</dbReference>
<dbReference type="PANTHER" id="PTHR11566:SF231">
    <property type="entry name" value="INTERFERON-INDUCED GTP-BINDING PROTEIN MX"/>
    <property type="match status" value="1"/>
</dbReference>
<protein>
    <submittedName>
        <fullName evidence="8">Uncharacterized protein</fullName>
    </submittedName>
</protein>
<dbReference type="GO" id="GO:0051607">
    <property type="term" value="P:defense response to virus"/>
    <property type="evidence" value="ECO:0007669"/>
    <property type="project" value="TreeGrafter"/>
</dbReference>
<dbReference type="Pfam" id="PF00350">
    <property type="entry name" value="Dynamin_N"/>
    <property type="match status" value="1"/>
</dbReference>
<feature type="domain" description="GED" evidence="6">
    <location>
        <begin position="582"/>
        <end position="668"/>
    </location>
</feature>
<accession>A0A401PUL6</accession>